<evidence type="ECO:0000256" key="2">
    <source>
        <dbReference type="ARBA" id="ARBA00023043"/>
    </source>
</evidence>
<evidence type="ECO:0000313" key="5">
    <source>
        <dbReference type="Proteomes" id="UP000244889"/>
    </source>
</evidence>
<organism evidence="4 5">
    <name type="scientific">Orientia tsutsugamushi</name>
    <name type="common">Rickettsia tsutsugamushi</name>
    <dbReference type="NCBI Taxonomy" id="784"/>
    <lineage>
        <taxon>Bacteria</taxon>
        <taxon>Pseudomonadati</taxon>
        <taxon>Pseudomonadota</taxon>
        <taxon>Alphaproteobacteria</taxon>
        <taxon>Rickettsiales</taxon>
        <taxon>Rickettsiaceae</taxon>
        <taxon>Rickettsieae</taxon>
        <taxon>Orientia</taxon>
    </lineage>
</organism>
<dbReference type="AlphaFoldDB" id="A0A2R8EZ74"/>
<dbReference type="InterPro" id="IPR002110">
    <property type="entry name" value="Ankyrin_rpt"/>
</dbReference>
<proteinExistence type="predicted"/>
<dbReference type="PROSITE" id="PS50297">
    <property type="entry name" value="ANK_REP_REGION"/>
    <property type="match status" value="1"/>
</dbReference>
<evidence type="ECO:0000256" key="1">
    <source>
        <dbReference type="ARBA" id="ARBA00022737"/>
    </source>
</evidence>
<dbReference type="PANTHER" id="PTHR24171:SF9">
    <property type="entry name" value="ANKYRIN REPEAT DOMAIN-CONTAINING PROTEIN 39"/>
    <property type="match status" value="1"/>
</dbReference>
<accession>A0A2R8EZ74</accession>
<evidence type="ECO:0000256" key="3">
    <source>
        <dbReference type="PROSITE-ProRule" id="PRU00023"/>
    </source>
</evidence>
<dbReference type="RefSeq" id="WP_108839515.1">
    <property type="nucleotide sequence ID" value="NZ_OOHR01000002.1"/>
</dbReference>
<dbReference type="SMART" id="SM00248">
    <property type="entry name" value="ANK"/>
    <property type="match status" value="2"/>
</dbReference>
<gene>
    <name evidence="4" type="primary">ank9</name>
    <name evidence="4" type="ORF">FPW1038_01016</name>
</gene>
<name>A0A2R8EZ74_ORITS</name>
<protein>
    <submittedName>
        <fullName evidence="4">Ankyrin repeat-containing protein 09</fullName>
    </submittedName>
</protein>
<keyword evidence="1" id="KW-0677">Repeat</keyword>
<feature type="repeat" description="ANK" evidence="3">
    <location>
        <begin position="52"/>
        <end position="84"/>
    </location>
</feature>
<dbReference type="PANTHER" id="PTHR24171">
    <property type="entry name" value="ANKYRIN REPEAT DOMAIN-CONTAINING PROTEIN 39-RELATED"/>
    <property type="match status" value="1"/>
</dbReference>
<dbReference type="Pfam" id="PF12796">
    <property type="entry name" value="Ank_2"/>
    <property type="match status" value="1"/>
</dbReference>
<dbReference type="PROSITE" id="PS50088">
    <property type="entry name" value="ANK_REPEAT"/>
    <property type="match status" value="1"/>
</dbReference>
<dbReference type="InterPro" id="IPR036770">
    <property type="entry name" value="Ankyrin_rpt-contain_sf"/>
</dbReference>
<dbReference type="Gene3D" id="1.25.40.20">
    <property type="entry name" value="Ankyrin repeat-containing domain"/>
    <property type="match status" value="1"/>
</dbReference>
<reference evidence="5" key="1">
    <citation type="submission" date="2018-03" db="EMBL/GenBank/DDBJ databases">
        <authorList>
            <person name="Batty M. E."/>
            <person name="Batty M E."/>
        </authorList>
    </citation>
    <scope>NUCLEOTIDE SEQUENCE [LARGE SCALE GENOMIC DNA]</scope>
</reference>
<evidence type="ECO:0000313" key="4">
    <source>
        <dbReference type="EMBL" id="SPM44470.1"/>
    </source>
</evidence>
<dbReference type="SUPFAM" id="SSF48403">
    <property type="entry name" value="Ankyrin repeat"/>
    <property type="match status" value="1"/>
</dbReference>
<sequence>MVRVFDKFGEEEIFINEKKLQSQLFASISLGDVDKAKQAIVRGAKLNYTDSSGKTPLHLAIYSNNEEMIKLLLKHGADVDYTDSSGKTPLDAAIFKKT</sequence>
<dbReference type="Proteomes" id="UP000244889">
    <property type="component" value="Unassembled WGS sequence"/>
</dbReference>
<dbReference type="EMBL" id="OOHR01000002">
    <property type="protein sequence ID" value="SPM44470.1"/>
    <property type="molecule type" value="Genomic_DNA"/>
</dbReference>
<keyword evidence="2 3" id="KW-0040">ANK repeat</keyword>